<accession>W2H581</accession>
<gene>
    <name evidence="1" type="ORF">L915_05843</name>
    <name evidence="2" type="ORF">L916_05775</name>
</gene>
<dbReference type="Proteomes" id="UP000053236">
    <property type="component" value="Unassembled WGS sequence"/>
</dbReference>
<sequence length="52" mass="6250">MKTRKEFIAHRLQNRDRVLVRDSPLARNTADSQQNNEDSLGELIHQMRLQRY</sequence>
<evidence type="ECO:0000313" key="2">
    <source>
        <dbReference type="EMBL" id="ETL43809.1"/>
    </source>
</evidence>
<evidence type="ECO:0000313" key="3">
    <source>
        <dbReference type="Proteomes" id="UP000053864"/>
    </source>
</evidence>
<dbReference type="AlphaFoldDB" id="W2H581"/>
<organism evidence="1">
    <name type="scientific">Phytophthora nicotianae</name>
    <name type="common">Potato buckeye rot agent</name>
    <name type="synonym">Phytophthora parasitica</name>
    <dbReference type="NCBI Taxonomy" id="4792"/>
    <lineage>
        <taxon>Eukaryota</taxon>
        <taxon>Sar</taxon>
        <taxon>Stramenopiles</taxon>
        <taxon>Oomycota</taxon>
        <taxon>Peronosporomycetes</taxon>
        <taxon>Peronosporales</taxon>
        <taxon>Peronosporaceae</taxon>
        <taxon>Phytophthora</taxon>
    </lineage>
</organism>
<dbReference type="EMBL" id="KI685540">
    <property type="protein sequence ID" value="ETK90393.1"/>
    <property type="molecule type" value="Genomic_DNA"/>
</dbReference>
<dbReference type="Proteomes" id="UP000053864">
    <property type="component" value="Unassembled WGS sequence"/>
</dbReference>
<dbReference type="EMBL" id="KI672098">
    <property type="protein sequence ID" value="ETL43809.1"/>
    <property type="molecule type" value="Genomic_DNA"/>
</dbReference>
<evidence type="ECO:0000313" key="1">
    <source>
        <dbReference type="EMBL" id="ETK90393.1"/>
    </source>
</evidence>
<reference evidence="1" key="1">
    <citation type="submission" date="2013-11" db="EMBL/GenBank/DDBJ databases">
        <title>The Genome Sequence of Phytophthora parasitica CJ02B3.</title>
        <authorList>
            <consortium name="The Broad Institute Genomics Platform"/>
            <person name="Russ C."/>
            <person name="Tyler B."/>
            <person name="Panabieres F."/>
            <person name="Shan W."/>
            <person name="Tripathy S."/>
            <person name="Grunwald N."/>
            <person name="Machado M."/>
            <person name="Johnson C.S."/>
            <person name="Arredondo F."/>
            <person name="Hong C."/>
            <person name="Coffey M."/>
            <person name="Young S.K."/>
            <person name="Zeng Q."/>
            <person name="Gargeya S."/>
            <person name="Fitzgerald M."/>
            <person name="Abouelleil A."/>
            <person name="Alvarado L."/>
            <person name="Chapman S.B."/>
            <person name="Gainer-Dewar J."/>
            <person name="Goldberg J."/>
            <person name="Griggs A."/>
            <person name="Gujja S."/>
            <person name="Hansen M."/>
            <person name="Howarth C."/>
            <person name="Imamovic A."/>
            <person name="Ireland A."/>
            <person name="Larimer J."/>
            <person name="McCowan C."/>
            <person name="Murphy C."/>
            <person name="Pearson M."/>
            <person name="Poon T.W."/>
            <person name="Priest M."/>
            <person name="Roberts A."/>
            <person name="Saif S."/>
            <person name="Shea T."/>
            <person name="Sykes S."/>
            <person name="Wortman J."/>
            <person name="Nusbaum C."/>
            <person name="Birren B."/>
        </authorList>
    </citation>
    <scope>NUCLEOTIDE SEQUENCE [LARGE SCALE GENOMIC DNA]</scope>
    <source>
        <strain evidence="1">CJ02B3</strain>
    </source>
</reference>
<protein>
    <submittedName>
        <fullName evidence="1">Uncharacterized protein</fullName>
    </submittedName>
</protein>
<reference evidence="2 3" key="2">
    <citation type="submission" date="2013-11" db="EMBL/GenBank/DDBJ databases">
        <title>The Genome Sequence of Phytophthora parasitica CJ05E6.</title>
        <authorList>
            <consortium name="The Broad Institute Genomics Platform"/>
            <person name="Russ C."/>
            <person name="Tyler B."/>
            <person name="Panabieres F."/>
            <person name="Shan W."/>
            <person name="Tripathy S."/>
            <person name="Grunwald N."/>
            <person name="Machado M."/>
            <person name="Johnson C.S."/>
            <person name="Arredondo F."/>
            <person name="Hong C."/>
            <person name="Coffey M."/>
            <person name="Young S.K."/>
            <person name="Zeng Q."/>
            <person name="Gargeya S."/>
            <person name="Fitzgerald M."/>
            <person name="Abouelleil A."/>
            <person name="Alvarado L."/>
            <person name="Chapman S.B."/>
            <person name="Gainer-Dewar J."/>
            <person name="Goldberg J."/>
            <person name="Griggs A."/>
            <person name="Gujja S."/>
            <person name="Hansen M."/>
            <person name="Howarth C."/>
            <person name="Imamovic A."/>
            <person name="Ireland A."/>
            <person name="Larimer J."/>
            <person name="McCowan C."/>
            <person name="Murphy C."/>
            <person name="Pearson M."/>
            <person name="Poon T.W."/>
            <person name="Priest M."/>
            <person name="Roberts A."/>
            <person name="Saif S."/>
            <person name="Shea T."/>
            <person name="Sykes S."/>
            <person name="Wortman J."/>
            <person name="Nusbaum C."/>
            <person name="Birren B."/>
        </authorList>
    </citation>
    <scope>NUCLEOTIDE SEQUENCE [LARGE SCALE GENOMIC DNA]</scope>
    <source>
        <strain evidence="2 3">CJ05E6</strain>
    </source>
</reference>
<proteinExistence type="predicted"/>
<name>W2H581_PHYNI</name>